<dbReference type="Gene3D" id="1.20.120.30">
    <property type="entry name" value="Aspartate receptor, ligand-binding domain"/>
    <property type="match status" value="1"/>
</dbReference>
<sequence length="896" mass="100271">MKNWKIGNKLNLLILISSLVGLVITIIIFSFYINGIKIDVYNKSANSLTSIVEQKLLAKEEICISNAISIANDGRIKVALKNKNREELVSILQTLSANFKKNTNFKNIKIHIHDENGVSFLRSWKPEKNGDELLSKRASIATVHNEKRAVVGTEIGVSNVNLVGVAPIIENGEYLGSIEFKAGYNSIIKDMNKYNNAHLLMLLDKSIVFSENVNSLKSVGKYALNQKSFDKDFAEFAAKLDLNSIEKTRYLIKDNYFITLKPIIDYSNKKIGYYVVGEDLNIVDASVMDAQKIIYIALTLIVAILIITSLIIKIFSTKIIIEPLNQLNNAILSISKNSDTSNRVEVTREDEIGKVALNFNSYLQQIEDGIKKDAKVIDEAIDIVHKAREGFYTYEIKEVANSAQVEELKQNVNEMLRVTRDNLALITNAMIEYGNAKYEYKIETTSSGNIGSLIKGTNALGVSISEILCMVDNTSSRLAQNAKELARTSEMLSSSSTQQAASLEETAAAIEEITSAISHTDEKTQKMMVIAKDLEKTSKQDDMLAHKTGQAMEGINQATNDIVEAITIIDQIAFQTNILSLNAAVEAATAGEAGKGFAVVAQEVRNLAGRSAEAAKKIKEIVTFAQEKTKEGKDTADKMVESFNFLNSKVSEVASLVTEVSEASGEQRQGMGQINDVINQLDKATQENANSSETVSQKAMALSELSSNLVSIVERTKFDKKRKDFVCDVNLVFDTTKLKLDHIIFKENNFNKIGNGQTWKVKTCTECDLGKWIDKHSNEPFAKNADWEELLKVHENIHKNVQKYIDVDANNKRDKELLNIAHDIEENTSKVFFYLDKIKEHKCKNGKLVRARDVLPKEVKNTETFHEKILEYKKQESKKDRVYVPQNDDSDEWESF</sequence>
<dbReference type="AlphaFoldDB" id="A0A4Q0Y748"/>
<feature type="domain" description="HAMP" evidence="7">
    <location>
        <begin position="318"/>
        <end position="371"/>
    </location>
</feature>
<evidence type="ECO:0000256" key="5">
    <source>
        <dbReference type="SAM" id="Phobius"/>
    </source>
</evidence>
<reference evidence="8 9" key="1">
    <citation type="submission" date="2017-10" db="EMBL/GenBank/DDBJ databases">
        <title>Genomics of the genus Arcobacter.</title>
        <authorList>
            <person name="Perez-Cataluna A."/>
            <person name="Figueras M.J."/>
        </authorList>
    </citation>
    <scope>NUCLEOTIDE SEQUENCE [LARGE SCALE GENOMIC DNA]</scope>
    <source>
        <strain evidence="8 9">CECT 8993</strain>
    </source>
</reference>
<evidence type="ECO:0000256" key="2">
    <source>
        <dbReference type="ARBA" id="ARBA00029447"/>
    </source>
</evidence>
<dbReference type="PROSITE" id="PS50885">
    <property type="entry name" value="HAMP"/>
    <property type="match status" value="1"/>
</dbReference>
<dbReference type="RefSeq" id="WP_128983551.1">
    <property type="nucleotide sequence ID" value="NZ_PDKJ01000024.1"/>
</dbReference>
<dbReference type="Pfam" id="PF00015">
    <property type="entry name" value="MCPsignal"/>
    <property type="match status" value="1"/>
</dbReference>
<proteinExistence type="inferred from homology"/>
<comment type="similarity">
    <text evidence="2">Belongs to the methyl-accepting chemotaxis (MCP) protein family.</text>
</comment>
<organism evidence="8 9">
    <name type="scientific">Halarcobacter ebronensis</name>
    <dbReference type="NCBI Taxonomy" id="1462615"/>
    <lineage>
        <taxon>Bacteria</taxon>
        <taxon>Pseudomonadati</taxon>
        <taxon>Campylobacterota</taxon>
        <taxon>Epsilonproteobacteria</taxon>
        <taxon>Campylobacterales</taxon>
        <taxon>Arcobacteraceae</taxon>
        <taxon>Halarcobacter</taxon>
    </lineage>
</organism>
<dbReference type="PROSITE" id="PS50111">
    <property type="entry name" value="CHEMOTAXIS_TRANSDUC_2"/>
    <property type="match status" value="1"/>
</dbReference>
<evidence type="ECO:0000256" key="3">
    <source>
        <dbReference type="PROSITE-ProRule" id="PRU00284"/>
    </source>
</evidence>
<dbReference type="SUPFAM" id="SSF58104">
    <property type="entry name" value="Methyl-accepting chemotaxis protein (MCP) signaling domain"/>
    <property type="match status" value="1"/>
</dbReference>
<dbReference type="CDD" id="cd06225">
    <property type="entry name" value="HAMP"/>
    <property type="match status" value="1"/>
</dbReference>
<feature type="transmembrane region" description="Helical" evidence="5">
    <location>
        <begin position="12"/>
        <end position="33"/>
    </location>
</feature>
<keyword evidence="5" id="KW-0812">Transmembrane</keyword>
<feature type="transmembrane region" description="Helical" evidence="5">
    <location>
        <begin position="293"/>
        <end position="315"/>
    </location>
</feature>
<keyword evidence="5" id="KW-0472">Membrane</keyword>
<dbReference type="InterPro" id="IPR051310">
    <property type="entry name" value="MCP_chemotaxis"/>
</dbReference>
<dbReference type="SMART" id="SM00283">
    <property type="entry name" value="MA"/>
    <property type="match status" value="1"/>
</dbReference>
<dbReference type="PANTHER" id="PTHR43531">
    <property type="entry name" value="PROTEIN ICFG"/>
    <property type="match status" value="1"/>
</dbReference>
<dbReference type="Pfam" id="PF14827">
    <property type="entry name" value="dCache_3"/>
    <property type="match status" value="1"/>
</dbReference>
<keyword evidence="3" id="KW-0807">Transducer</keyword>
<dbReference type="InterPro" id="IPR029150">
    <property type="entry name" value="dCache_3"/>
</dbReference>
<dbReference type="Proteomes" id="UP000290172">
    <property type="component" value="Unassembled WGS sequence"/>
</dbReference>
<dbReference type="GO" id="GO:0007165">
    <property type="term" value="P:signal transduction"/>
    <property type="evidence" value="ECO:0007669"/>
    <property type="project" value="UniProtKB-KW"/>
</dbReference>
<keyword evidence="1" id="KW-0145">Chemotaxis</keyword>
<gene>
    <name evidence="8" type="ORF">CRV08_14950</name>
</gene>
<keyword evidence="5" id="KW-1133">Transmembrane helix</keyword>
<dbReference type="Pfam" id="PF00672">
    <property type="entry name" value="HAMP"/>
    <property type="match status" value="1"/>
</dbReference>
<evidence type="ECO:0000259" key="7">
    <source>
        <dbReference type="PROSITE" id="PS50885"/>
    </source>
</evidence>
<dbReference type="Pfam" id="PF13682">
    <property type="entry name" value="CZB"/>
    <property type="match status" value="1"/>
</dbReference>
<dbReference type="Gene3D" id="3.30.450.20">
    <property type="entry name" value="PAS domain"/>
    <property type="match status" value="1"/>
</dbReference>
<dbReference type="PANTHER" id="PTHR43531:SF11">
    <property type="entry name" value="METHYL-ACCEPTING CHEMOTAXIS PROTEIN 3"/>
    <property type="match status" value="1"/>
</dbReference>
<dbReference type="InterPro" id="IPR029151">
    <property type="entry name" value="Sensor-like_sf"/>
</dbReference>
<accession>A0A4Q0Y748</accession>
<dbReference type="InterPro" id="IPR025991">
    <property type="entry name" value="Chemoreceptor_zinc-bind_dom"/>
</dbReference>
<comment type="caution">
    <text evidence="8">The sequence shown here is derived from an EMBL/GenBank/DDBJ whole genome shotgun (WGS) entry which is preliminary data.</text>
</comment>
<protein>
    <submittedName>
        <fullName evidence="8">Chemotaxis protein</fullName>
    </submittedName>
</protein>
<dbReference type="Gene3D" id="1.10.287.950">
    <property type="entry name" value="Methyl-accepting chemotaxis protein"/>
    <property type="match status" value="1"/>
</dbReference>
<evidence type="ECO:0000259" key="6">
    <source>
        <dbReference type="PROSITE" id="PS50111"/>
    </source>
</evidence>
<evidence type="ECO:0000313" key="8">
    <source>
        <dbReference type="EMBL" id="RXJ65575.1"/>
    </source>
</evidence>
<evidence type="ECO:0000256" key="4">
    <source>
        <dbReference type="SAM" id="MobiDB-lite"/>
    </source>
</evidence>
<evidence type="ECO:0000313" key="9">
    <source>
        <dbReference type="Proteomes" id="UP000290172"/>
    </source>
</evidence>
<dbReference type="GO" id="GO:0006935">
    <property type="term" value="P:chemotaxis"/>
    <property type="evidence" value="ECO:0007669"/>
    <property type="project" value="UniProtKB-KW"/>
</dbReference>
<dbReference type="EMBL" id="PDKJ01000024">
    <property type="protein sequence ID" value="RXJ65575.1"/>
    <property type="molecule type" value="Genomic_DNA"/>
</dbReference>
<feature type="region of interest" description="Disordered" evidence="4">
    <location>
        <begin position="877"/>
        <end position="896"/>
    </location>
</feature>
<feature type="domain" description="Methyl-accepting transducer" evidence="6">
    <location>
        <begin position="474"/>
        <end position="703"/>
    </location>
</feature>
<evidence type="ECO:0000256" key="1">
    <source>
        <dbReference type="ARBA" id="ARBA00022500"/>
    </source>
</evidence>
<dbReference type="InterPro" id="IPR003660">
    <property type="entry name" value="HAMP_dom"/>
</dbReference>
<dbReference type="SUPFAM" id="SSF103190">
    <property type="entry name" value="Sensory domain-like"/>
    <property type="match status" value="1"/>
</dbReference>
<dbReference type="Gene3D" id="6.10.340.10">
    <property type="match status" value="1"/>
</dbReference>
<dbReference type="InterPro" id="IPR004089">
    <property type="entry name" value="MCPsignal_dom"/>
</dbReference>
<dbReference type="GO" id="GO:0016020">
    <property type="term" value="C:membrane"/>
    <property type="evidence" value="ECO:0007669"/>
    <property type="project" value="InterPro"/>
</dbReference>
<dbReference type="SMART" id="SM00304">
    <property type="entry name" value="HAMP"/>
    <property type="match status" value="1"/>
</dbReference>
<name>A0A4Q0Y748_9BACT</name>